<sequence length="43" mass="4831">MCICLHFIYSKISTQQFSLLSCFLGTFGASKLDKIFQQLVKAA</sequence>
<reference evidence="1" key="2">
    <citation type="journal article" date="2015" name="Fish Shellfish Immunol.">
        <title>Early steps in the European eel (Anguilla anguilla)-Vibrio vulnificus interaction in the gills: Role of the RtxA13 toxin.</title>
        <authorList>
            <person name="Callol A."/>
            <person name="Pajuelo D."/>
            <person name="Ebbesson L."/>
            <person name="Teles M."/>
            <person name="MacKenzie S."/>
            <person name="Amaro C."/>
        </authorList>
    </citation>
    <scope>NUCLEOTIDE SEQUENCE</scope>
</reference>
<reference evidence="1" key="1">
    <citation type="submission" date="2014-11" db="EMBL/GenBank/DDBJ databases">
        <authorList>
            <person name="Amaro Gonzalez C."/>
        </authorList>
    </citation>
    <scope>NUCLEOTIDE SEQUENCE</scope>
</reference>
<organism evidence="1">
    <name type="scientific">Anguilla anguilla</name>
    <name type="common">European freshwater eel</name>
    <name type="synonym">Muraena anguilla</name>
    <dbReference type="NCBI Taxonomy" id="7936"/>
    <lineage>
        <taxon>Eukaryota</taxon>
        <taxon>Metazoa</taxon>
        <taxon>Chordata</taxon>
        <taxon>Craniata</taxon>
        <taxon>Vertebrata</taxon>
        <taxon>Euteleostomi</taxon>
        <taxon>Actinopterygii</taxon>
        <taxon>Neopterygii</taxon>
        <taxon>Teleostei</taxon>
        <taxon>Anguilliformes</taxon>
        <taxon>Anguillidae</taxon>
        <taxon>Anguilla</taxon>
    </lineage>
</organism>
<dbReference type="AlphaFoldDB" id="A0A0E9S757"/>
<evidence type="ECO:0000313" key="1">
    <source>
        <dbReference type="EMBL" id="JAH37111.1"/>
    </source>
</evidence>
<dbReference type="EMBL" id="GBXM01071466">
    <property type="protein sequence ID" value="JAH37111.1"/>
    <property type="molecule type" value="Transcribed_RNA"/>
</dbReference>
<name>A0A0E9S757_ANGAN</name>
<proteinExistence type="predicted"/>
<accession>A0A0E9S757</accession>
<protein>
    <submittedName>
        <fullName evidence="1">Uncharacterized protein</fullName>
    </submittedName>
</protein>